<gene>
    <name evidence="2" type="primary">LOC107494925</name>
</gene>
<proteinExistence type="predicted"/>
<dbReference type="PANTHER" id="PTHR33116">
    <property type="entry name" value="REVERSE TRANSCRIPTASE ZINC-BINDING DOMAIN-CONTAINING PROTEIN-RELATED-RELATED"/>
    <property type="match status" value="1"/>
</dbReference>
<keyword evidence="1" id="KW-1185">Reference proteome</keyword>
<reference evidence="1" key="1">
    <citation type="journal article" date="2016" name="Nat. Genet.">
        <title>The genome sequences of Arachis duranensis and Arachis ipaensis, the diploid ancestors of cultivated peanut.</title>
        <authorList>
            <person name="Bertioli D.J."/>
            <person name="Cannon S.B."/>
            <person name="Froenicke L."/>
            <person name="Huang G."/>
            <person name="Farmer A.D."/>
            <person name="Cannon E.K."/>
            <person name="Liu X."/>
            <person name="Gao D."/>
            <person name="Clevenger J."/>
            <person name="Dash S."/>
            <person name="Ren L."/>
            <person name="Moretzsohn M.C."/>
            <person name="Shirasawa K."/>
            <person name="Huang W."/>
            <person name="Vidigal B."/>
            <person name="Abernathy B."/>
            <person name="Chu Y."/>
            <person name="Niederhuth C.E."/>
            <person name="Umale P."/>
            <person name="Araujo A.C."/>
            <person name="Kozik A."/>
            <person name="Kim K.D."/>
            <person name="Burow M.D."/>
            <person name="Varshney R.K."/>
            <person name="Wang X."/>
            <person name="Zhang X."/>
            <person name="Barkley N."/>
            <person name="Guimaraes P.M."/>
            <person name="Isobe S."/>
            <person name="Guo B."/>
            <person name="Liao B."/>
            <person name="Stalker H.T."/>
            <person name="Schmitz R.J."/>
            <person name="Scheffler B.E."/>
            <person name="Leal-Bertioli S.C."/>
            <person name="Xun X."/>
            <person name="Jackson S.A."/>
            <person name="Michelmore R."/>
            <person name="Ozias-Akins P."/>
        </authorList>
    </citation>
    <scope>NUCLEOTIDE SEQUENCE [LARGE SCALE GENOMIC DNA]</scope>
    <source>
        <strain evidence="1">cv. V14167</strain>
    </source>
</reference>
<evidence type="ECO:0000313" key="1">
    <source>
        <dbReference type="Proteomes" id="UP000515211"/>
    </source>
</evidence>
<dbReference type="GeneID" id="107494925"/>
<accession>A0A6P4DSD7</accession>
<dbReference type="Proteomes" id="UP000515211">
    <property type="component" value="Chromosome 6"/>
</dbReference>
<dbReference type="RefSeq" id="XP_015971453.1">
    <property type="nucleotide sequence ID" value="XM_016115967.1"/>
</dbReference>
<evidence type="ECO:0000313" key="2">
    <source>
        <dbReference type="RefSeq" id="XP_015971453.1"/>
    </source>
</evidence>
<dbReference type="PANTHER" id="PTHR33116:SF78">
    <property type="entry name" value="OS12G0587133 PROTEIN"/>
    <property type="match status" value="1"/>
</dbReference>
<organism evidence="1 2">
    <name type="scientific">Arachis duranensis</name>
    <name type="common">Wild peanut</name>
    <dbReference type="NCBI Taxonomy" id="130453"/>
    <lineage>
        <taxon>Eukaryota</taxon>
        <taxon>Viridiplantae</taxon>
        <taxon>Streptophyta</taxon>
        <taxon>Embryophyta</taxon>
        <taxon>Tracheophyta</taxon>
        <taxon>Spermatophyta</taxon>
        <taxon>Magnoliopsida</taxon>
        <taxon>eudicotyledons</taxon>
        <taxon>Gunneridae</taxon>
        <taxon>Pentapetalae</taxon>
        <taxon>rosids</taxon>
        <taxon>fabids</taxon>
        <taxon>Fabales</taxon>
        <taxon>Fabaceae</taxon>
        <taxon>Papilionoideae</taxon>
        <taxon>50 kb inversion clade</taxon>
        <taxon>dalbergioids sensu lato</taxon>
        <taxon>Dalbergieae</taxon>
        <taxon>Pterocarpus clade</taxon>
        <taxon>Arachis</taxon>
    </lineage>
</organism>
<protein>
    <submittedName>
        <fullName evidence="2">Uncharacterized protein LOC107494925</fullName>
    </submittedName>
</protein>
<dbReference type="AlphaFoldDB" id="A0A6P4DSD7"/>
<reference evidence="2" key="2">
    <citation type="submission" date="2025-08" db="UniProtKB">
        <authorList>
            <consortium name="RefSeq"/>
        </authorList>
    </citation>
    <scope>IDENTIFICATION</scope>
    <source>
        <tissue evidence="2">Whole plant</tissue>
    </source>
</reference>
<sequence length="205" mass="23623">MCLLLGCKEASLPVKYLGIYLKANPRLVKTWKPVIDKVEDKLSMWKAKTLNKAGKLVLIKSVLNSMPIYYLSKMPKAMAKKLIFLQRYFLWSKDDGRYGMPLVKWELVMAQKRQPAYTYERGSMEGYLPITDKETVLQAEALQEDITSYSFTSAIWSGILPPRIELFAWFVLVGRVNTKDRLCAECLTIRSREELEDARLTKATL</sequence>
<dbReference type="KEGG" id="adu:107494925"/>
<name>A0A6P4DSD7_ARADU</name>